<dbReference type="AlphaFoldDB" id="A0A1B0CZK8"/>
<organism evidence="1 2">
    <name type="scientific">Phlebotomus papatasi</name>
    <name type="common">Sandfly</name>
    <dbReference type="NCBI Taxonomy" id="29031"/>
    <lineage>
        <taxon>Eukaryota</taxon>
        <taxon>Metazoa</taxon>
        <taxon>Ecdysozoa</taxon>
        <taxon>Arthropoda</taxon>
        <taxon>Hexapoda</taxon>
        <taxon>Insecta</taxon>
        <taxon>Pterygota</taxon>
        <taxon>Neoptera</taxon>
        <taxon>Endopterygota</taxon>
        <taxon>Diptera</taxon>
        <taxon>Nematocera</taxon>
        <taxon>Psychodoidea</taxon>
        <taxon>Psychodidae</taxon>
        <taxon>Phlebotomus</taxon>
        <taxon>Phlebotomus</taxon>
    </lineage>
</organism>
<dbReference type="EMBL" id="AJVK01009625">
    <property type="status" value="NOT_ANNOTATED_CDS"/>
    <property type="molecule type" value="Genomic_DNA"/>
</dbReference>
<protein>
    <submittedName>
        <fullName evidence="1">Uncharacterized protein</fullName>
    </submittedName>
</protein>
<accession>A0A1B0CZK8</accession>
<dbReference type="EnsemblMetazoa" id="PPAI000530-RA">
    <property type="protein sequence ID" value="PPAI000530-PA"/>
    <property type="gene ID" value="PPAI000530"/>
</dbReference>
<proteinExistence type="predicted"/>
<evidence type="ECO:0000313" key="1">
    <source>
        <dbReference type="EnsemblMetazoa" id="PPAI000530-PA"/>
    </source>
</evidence>
<dbReference type="Proteomes" id="UP000092462">
    <property type="component" value="Unassembled WGS sequence"/>
</dbReference>
<evidence type="ECO:0000313" key="2">
    <source>
        <dbReference type="Proteomes" id="UP000092462"/>
    </source>
</evidence>
<sequence>MSVATHACSKMNSVLLVTLDRSRFNPQTHLAIMVNYQLMVVAIFRKVICKHLQGQVLHKEA</sequence>
<reference evidence="1" key="1">
    <citation type="submission" date="2022-08" db="UniProtKB">
        <authorList>
            <consortium name="EnsemblMetazoa"/>
        </authorList>
    </citation>
    <scope>IDENTIFICATION</scope>
    <source>
        <strain evidence="1">Israel</strain>
    </source>
</reference>
<keyword evidence="2" id="KW-1185">Reference proteome</keyword>
<name>A0A1B0CZK8_PHLPP</name>
<dbReference type="VEuPathDB" id="VectorBase:PPAI000530"/>